<organism evidence="3 4">
    <name type="scientific">Thermoleophilum album</name>
    <dbReference type="NCBI Taxonomy" id="29539"/>
    <lineage>
        <taxon>Bacteria</taxon>
        <taxon>Bacillati</taxon>
        <taxon>Actinomycetota</taxon>
        <taxon>Thermoleophilia</taxon>
        <taxon>Thermoleophilales</taxon>
        <taxon>Thermoleophilaceae</taxon>
        <taxon>Thermoleophilum</taxon>
    </lineage>
</organism>
<dbReference type="InterPro" id="IPR034904">
    <property type="entry name" value="FSCA_dom_sf"/>
</dbReference>
<dbReference type="Pfam" id="PF01883">
    <property type="entry name" value="FeS_assembly_P"/>
    <property type="match status" value="1"/>
</dbReference>
<dbReference type="Proteomes" id="UP000222056">
    <property type="component" value="Unassembled WGS sequence"/>
</dbReference>
<dbReference type="InterPro" id="IPR002744">
    <property type="entry name" value="MIP18-like"/>
</dbReference>
<dbReference type="PANTHER" id="PTHR42831">
    <property type="entry name" value="FE-S PROTEIN MATURATION AUXILIARY FACTOR YITW"/>
    <property type="match status" value="1"/>
</dbReference>
<dbReference type="EMBL" id="FNWJ01000001">
    <property type="protein sequence ID" value="SEH12653.1"/>
    <property type="molecule type" value="Genomic_DNA"/>
</dbReference>
<dbReference type="STRING" id="29539.SAMN02745716_1163"/>
<evidence type="ECO:0000259" key="2">
    <source>
        <dbReference type="Pfam" id="PF01883"/>
    </source>
</evidence>
<dbReference type="AlphaFoldDB" id="A0A1H6FS06"/>
<proteinExistence type="predicted"/>
<dbReference type="Gene3D" id="3.30.300.130">
    <property type="entry name" value="Fe-S cluster assembly (FSCA)"/>
    <property type="match status" value="1"/>
</dbReference>
<keyword evidence="4" id="KW-1185">Reference proteome</keyword>
<feature type="region of interest" description="Disordered" evidence="1">
    <location>
        <begin position="1"/>
        <end position="23"/>
    </location>
</feature>
<dbReference type="PANTHER" id="PTHR42831:SF1">
    <property type="entry name" value="FE-S PROTEIN MATURATION AUXILIARY FACTOR YITW"/>
    <property type="match status" value="1"/>
</dbReference>
<evidence type="ECO:0000313" key="4">
    <source>
        <dbReference type="Proteomes" id="UP000222056"/>
    </source>
</evidence>
<accession>A0A1H6FS06</accession>
<sequence>MDDRQLEHAEPREAARDEQGPPTVEEVREALTNVIDPELGLDFVELGLIYDIQVEGGEVYVTYTLTSPGCPIGPHIADQIEEFVSELPGVERVYPKLTFDPPWTPDMMSEDAKFALGY</sequence>
<dbReference type="RefSeq" id="WP_218138277.1">
    <property type="nucleotide sequence ID" value="NZ_FNWJ01000001.1"/>
</dbReference>
<protein>
    <submittedName>
        <fullName evidence="3">Metal-sulfur cluster biosynthetic enzyme</fullName>
    </submittedName>
</protein>
<evidence type="ECO:0000313" key="3">
    <source>
        <dbReference type="EMBL" id="SEH12653.1"/>
    </source>
</evidence>
<dbReference type="InterPro" id="IPR052339">
    <property type="entry name" value="Fe-S_Maturation_MIP18"/>
</dbReference>
<gene>
    <name evidence="3" type="ORF">SAMN02745716_1163</name>
</gene>
<name>A0A1H6FS06_THEAL</name>
<reference evidence="4" key="1">
    <citation type="submission" date="2016-10" db="EMBL/GenBank/DDBJ databases">
        <authorList>
            <person name="Varghese N."/>
            <person name="Submissions S."/>
        </authorList>
    </citation>
    <scope>NUCLEOTIDE SEQUENCE [LARGE SCALE GENOMIC DNA]</scope>
    <source>
        <strain evidence="4">ATCC 35263</strain>
    </source>
</reference>
<feature type="domain" description="MIP18 family-like" evidence="2">
    <location>
        <begin position="25"/>
        <end position="93"/>
    </location>
</feature>
<dbReference type="SUPFAM" id="SSF117916">
    <property type="entry name" value="Fe-S cluster assembly (FSCA) domain-like"/>
    <property type="match status" value="1"/>
</dbReference>
<evidence type="ECO:0000256" key="1">
    <source>
        <dbReference type="SAM" id="MobiDB-lite"/>
    </source>
</evidence>